<dbReference type="Proteomes" id="UP000729402">
    <property type="component" value="Unassembled WGS sequence"/>
</dbReference>
<protein>
    <submittedName>
        <fullName evidence="2">Uncharacterized protein</fullName>
    </submittedName>
</protein>
<name>A0A8J5UV27_ZIZPA</name>
<feature type="compositionally biased region" description="Basic and acidic residues" evidence="1">
    <location>
        <begin position="47"/>
        <end position="63"/>
    </location>
</feature>
<proteinExistence type="predicted"/>
<reference evidence="2" key="2">
    <citation type="submission" date="2021-02" db="EMBL/GenBank/DDBJ databases">
        <authorList>
            <person name="Kimball J.A."/>
            <person name="Haas M.W."/>
            <person name="Macchietto M."/>
            <person name="Kono T."/>
            <person name="Duquette J."/>
            <person name="Shao M."/>
        </authorList>
    </citation>
    <scope>NUCLEOTIDE SEQUENCE</scope>
    <source>
        <tissue evidence="2">Fresh leaf tissue</tissue>
    </source>
</reference>
<dbReference type="EMBL" id="JAAALK010000939">
    <property type="protein sequence ID" value="KAG8044087.1"/>
    <property type="molecule type" value="Genomic_DNA"/>
</dbReference>
<feature type="region of interest" description="Disordered" evidence="1">
    <location>
        <begin position="1"/>
        <end position="72"/>
    </location>
</feature>
<dbReference type="AlphaFoldDB" id="A0A8J5UV27"/>
<reference evidence="2" key="1">
    <citation type="journal article" date="2021" name="bioRxiv">
        <title>Whole Genome Assembly and Annotation of Northern Wild Rice, Zizania palustris L., Supports a Whole Genome Duplication in the Zizania Genus.</title>
        <authorList>
            <person name="Haas M."/>
            <person name="Kono T."/>
            <person name="Macchietto M."/>
            <person name="Millas R."/>
            <person name="McGilp L."/>
            <person name="Shao M."/>
            <person name="Duquette J."/>
            <person name="Hirsch C.N."/>
            <person name="Kimball J."/>
        </authorList>
    </citation>
    <scope>NUCLEOTIDE SEQUENCE</scope>
    <source>
        <tissue evidence="2">Fresh leaf tissue</tissue>
    </source>
</reference>
<keyword evidence="3" id="KW-1185">Reference proteome</keyword>
<evidence type="ECO:0000313" key="3">
    <source>
        <dbReference type="Proteomes" id="UP000729402"/>
    </source>
</evidence>
<comment type="caution">
    <text evidence="2">The sequence shown here is derived from an EMBL/GenBank/DDBJ whole genome shotgun (WGS) entry which is preliminary data.</text>
</comment>
<feature type="compositionally biased region" description="Gly residues" evidence="1">
    <location>
        <begin position="7"/>
        <end position="21"/>
    </location>
</feature>
<evidence type="ECO:0000256" key="1">
    <source>
        <dbReference type="SAM" id="MobiDB-lite"/>
    </source>
</evidence>
<evidence type="ECO:0000313" key="2">
    <source>
        <dbReference type="EMBL" id="KAG8044087.1"/>
    </source>
</evidence>
<accession>A0A8J5UV27</accession>
<sequence length="101" mass="10726">MERGRGGEQGGTGAKELGGGRWSAASPGRRRHRVRGDEGLPAAGRPKGGDAGDRRAMTKRMEPTARGWTRKQRAAASFARGEIEQNRATIAKIDRVIGCGA</sequence>
<gene>
    <name evidence="2" type="ORF">GUJ93_ZPchr0856g2767</name>
</gene>
<organism evidence="2 3">
    <name type="scientific">Zizania palustris</name>
    <name type="common">Northern wild rice</name>
    <dbReference type="NCBI Taxonomy" id="103762"/>
    <lineage>
        <taxon>Eukaryota</taxon>
        <taxon>Viridiplantae</taxon>
        <taxon>Streptophyta</taxon>
        <taxon>Embryophyta</taxon>
        <taxon>Tracheophyta</taxon>
        <taxon>Spermatophyta</taxon>
        <taxon>Magnoliopsida</taxon>
        <taxon>Liliopsida</taxon>
        <taxon>Poales</taxon>
        <taxon>Poaceae</taxon>
        <taxon>BOP clade</taxon>
        <taxon>Oryzoideae</taxon>
        <taxon>Oryzeae</taxon>
        <taxon>Zizaniinae</taxon>
        <taxon>Zizania</taxon>
    </lineage>
</organism>